<evidence type="ECO:0000256" key="2">
    <source>
        <dbReference type="SAM" id="SignalP"/>
    </source>
</evidence>
<dbReference type="InterPro" id="IPR036770">
    <property type="entry name" value="Ankyrin_rpt-contain_sf"/>
</dbReference>
<dbReference type="Pfam" id="PF13432">
    <property type="entry name" value="TPR_16"/>
    <property type="match status" value="1"/>
</dbReference>
<name>A0A934UQI7_9BURK</name>
<dbReference type="AlphaFoldDB" id="A0A934UQI7"/>
<accession>A0A934UQI7</accession>
<dbReference type="Gene3D" id="1.25.40.10">
    <property type="entry name" value="Tetratricopeptide repeat domain"/>
    <property type="match status" value="1"/>
</dbReference>
<evidence type="ECO:0000256" key="1">
    <source>
        <dbReference type="SAM" id="MobiDB-lite"/>
    </source>
</evidence>
<sequence length="444" mass="48481">MDHPSFARRALRAVPLFTAMCLAACLAHAAPDPYSSTLPSPPVASHDDADVPVDTSFDTRPPAMVLKAAIAMIDTEDLGVQKQAKVLLERLLRRDPKQPQAYLELARIAMKTNWGPQGLREAEALIRSALQVQPGFQNATILLGYVHANQGRHREAEALYKEAARTPTTNLWLWTNWGELLASQGREPEAIAMYRKALVGGPTRDANDRARQHAYDRLLAIHRGRSDLDAAEPLLRQRVADYPDGPCTSLSLARFLVAQRGDAAGAEAVLRTMKPVHCEQGEGRMIMALVRYMDWSTAPGPRRAEALRMARVEMPVGPRLFQLLAETDRTIEVARQLVRAGEDISAQDNRQMDALAYALAEHDAGAARRLLAAGARADALVGPEKMPLALLPVLVGDPAGIEVMKRAGVDYRQLRFRGMTAAEIARDAGDAAVQKALATGPSRI</sequence>
<dbReference type="PANTHER" id="PTHR44809:SF1">
    <property type="entry name" value="PROTEIN O-MANNOSYL-TRANSFERASE TMTC1"/>
    <property type="match status" value="1"/>
</dbReference>
<feature type="chain" id="PRO_5037342582" evidence="2">
    <location>
        <begin position="30"/>
        <end position="444"/>
    </location>
</feature>
<evidence type="ECO:0000313" key="3">
    <source>
        <dbReference type="EMBL" id="MBK0391856.1"/>
    </source>
</evidence>
<dbReference type="Proteomes" id="UP000617041">
    <property type="component" value="Unassembled WGS sequence"/>
</dbReference>
<dbReference type="InterPro" id="IPR052943">
    <property type="entry name" value="TMTC_O-mannosyl-trnsfr"/>
</dbReference>
<proteinExistence type="predicted"/>
<keyword evidence="2" id="KW-0732">Signal</keyword>
<dbReference type="InterPro" id="IPR011990">
    <property type="entry name" value="TPR-like_helical_dom_sf"/>
</dbReference>
<protein>
    <submittedName>
        <fullName evidence="3">Tetratricopeptide repeat protein</fullName>
    </submittedName>
</protein>
<dbReference type="RefSeq" id="WP_200786707.1">
    <property type="nucleotide sequence ID" value="NZ_JAEDAO010000001.1"/>
</dbReference>
<feature type="signal peptide" evidence="2">
    <location>
        <begin position="1"/>
        <end position="29"/>
    </location>
</feature>
<dbReference type="Gene3D" id="1.25.40.20">
    <property type="entry name" value="Ankyrin repeat-containing domain"/>
    <property type="match status" value="1"/>
</dbReference>
<dbReference type="PANTHER" id="PTHR44809">
    <property type="match status" value="1"/>
</dbReference>
<dbReference type="SUPFAM" id="SSF48403">
    <property type="entry name" value="Ankyrin repeat"/>
    <property type="match status" value="1"/>
</dbReference>
<comment type="caution">
    <text evidence="3">The sequence shown here is derived from an EMBL/GenBank/DDBJ whole genome shotgun (WGS) entry which is preliminary data.</text>
</comment>
<dbReference type="SUPFAM" id="SSF48452">
    <property type="entry name" value="TPR-like"/>
    <property type="match status" value="1"/>
</dbReference>
<dbReference type="EMBL" id="JAEDAO010000001">
    <property type="protein sequence ID" value="MBK0391856.1"/>
    <property type="molecule type" value="Genomic_DNA"/>
</dbReference>
<gene>
    <name evidence="3" type="ORF">I8E28_04585</name>
</gene>
<reference evidence="3" key="1">
    <citation type="submission" date="2020-12" db="EMBL/GenBank/DDBJ databases">
        <title>Ramlibacter sp. nov., isolated from a freshwater alga, Cryptomonas.</title>
        <authorList>
            <person name="Kim H.M."/>
            <person name="Jeon C.O."/>
        </authorList>
    </citation>
    <scope>NUCLEOTIDE SEQUENCE</scope>
    <source>
        <strain evidence="3">CrO1</strain>
    </source>
</reference>
<evidence type="ECO:0000313" key="4">
    <source>
        <dbReference type="Proteomes" id="UP000617041"/>
    </source>
</evidence>
<keyword evidence="4" id="KW-1185">Reference proteome</keyword>
<organism evidence="3 4">
    <name type="scientific">Ramlibacter algicola</name>
    <dbReference type="NCBI Taxonomy" id="2795217"/>
    <lineage>
        <taxon>Bacteria</taxon>
        <taxon>Pseudomonadati</taxon>
        <taxon>Pseudomonadota</taxon>
        <taxon>Betaproteobacteria</taxon>
        <taxon>Burkholderiales</taxon>
        <taxon>Comamonadaceae</taxon>
        <taxon>Ramlibacter</taxon>
    </lineage>
</organism>
<feature type="region of interest" description="Disordered" evidence="1">
    <location>
        <begin position="36"/>
        <end position="56"/>
    </location>
</feature>